<evidence type="ECO:0000313" key="3">
    <source>
        <dbReference type="Proteomes" id="UP000002195"/>
    </source>
</evidence>
<dbReference type="GeneID" id="8620506"/>
<dbReference type="AlphaFoldDB" id="Q551Q4"/>
<dbReference type="PaxDb" id="44689-DDB0217805"/>
<dbReference type="PANTHER" id="PTHR31550:SF11">
    <property type="entry name" value="ANKYRIN REPEAT-CONTAINING PROTEIN-RELATED"/>
    <property type="match status" value="1"/>
</dbReference>
<dbReference type="HOGENOM" id="CLU_292477_0_0_1"/>
<dbReference type="KEGG" id="ddi:DDB_G0276547"/>
<dbReference type="EMBL" id="AAFI02000015">
    <property type="protein sequence ID" value="EAL69227.1"/>
    <property type="molecule type" value="Genomic_DNA"/>
</dbReference>
<gene>
    <name evidence="2" type="ORF">DDB_G0276547</name>
</gene>
<keyword evidence="1" id="KW-0472">Membrane</keyword>
<organism evidence="2 3">
    <name type="scientific">Dictyostelium discoideum</name>
    <name type="common">Social amoeba</name>
    <dbReference type="NCBI Taxonomy" id="44689"/>
    <lineage>
        <taxon>Eukaryota</taxon>
        <taxon>Amoebozoa</taxon>
        <taxon>Evosea</taxon>
        <taxon>Eumycetozoa</taxon>
        <taxon>Dictyostelia</taxon>
        <taxon>Dictyosteliales</taxon>
        <taxon>Dictyosteliaceae</taxon>
        <taxon>Dictyostelium</taxon>
    </lineage>
</organism>
<reference evidence="2 3" key="1">
    <citation type="journal article" date="2005" name="Nature">
        <title>The genome of the social amoeba Dictyostelium discoideum.</title>
        <authorList>
            <consortium name="The Dictyostelium discoideum Sequencing Consortium"/>
            <person name="Eichinger L."/>
            <person name="Pachebat J.A."/>
            <person name="Glockner G."/>
            <person name="Rajandream M.A."/>
            <person name="Sucgang R."/>
            <person name="Berriman M."/>
            <person name="Song J."/>
            <person name="Olsen R."/>
            <person name="Szafranski K."/>
            <person name="Xu Q."/>
            <person name="Tunggal B."/>
            <person name="Kummerfeld S."/>
            <person name="Madera M."/>
            <person name="Konfortov B.A."/>
            <person name="Rivero F."/>
            <person name="Bankier A.T."/>
            <person name="Lehmann R."/>
            <person name="Hamlin N."/>
            <person name="Davies R."/>
            <person name="Gaudet P."/>
            <person name="Fey P."/>
            <person name="Pilcher K."/>
            <person name="Chen G."/>
            <person name="Saunders D."/>
            <person name="Sodergren E."/>
            <person name="Davis P."/>
            <person name="Kerhornou A."/>
            <person name="Nie X."/>
            <person name="Hall N."/>
            <person name="Anjard C."/>
            <person name="Hemphill L."/>
            <person name="Bason N."/>
            <person name="Farbrother P."/>
            <person name="Desany B."/>
            <person name="Just E."/>
            <person name="Morio T."/>
            <person name="Rost R."/>
            <person name="Churcher C."/>
            <person name="Cooper J."/>
            <person name="Haydock S."/>
            <person name="van Driessche N."/>
            <person name="Cronin A."/>
            <person name="Goodhead I."/>
            <person name="Muzny D."/>
            <person name="Mourier T."/>
            <person name="Pain A."/>
            <person name="Lu M."/>
            <person name="Harper D."/>
            <person name="Lindsay R."/>
            <person name="Hauser H."/>
            <person name="James K."/>
            <person name="Quiles M."/>
            <person name="Madan Babu M."/>
            <person name="Saito T."/>
            <person name="Buchrieser C."/>
            <person name="Wardroper A."/>
            <person name="Felder M."/>
            <person name="Thangavelu M."/>
            <person name="Johnson D."/>
            <person name="Knights A."/>
            <person name="Loulseged H."/>
            <person name="Mungall K."/>
            <person name="Oliver K."/>
            <person name="Price C."/>
            <person name="Quail M.A."/>
            <person name="Urushihara H."/>
            <person name="Hernandez J."/>
            <person name="Rabbinowitsch E."/>
            <person name="Steffen D."/>
            <person name="Sanders M."/>
            <person name="Ma J."/>
            <person name="Kohara Y."/>
            <person name="Sharp S."/>
            <person name="Simmonds M."/>
            <person name="Spiegler S."/>
            <person name="Tivey A."/>
            <person name="Sugano S."/>
            <person name="White B."/>
            <person name="Walker D."/>
            <person name="Woodward J."/>
            <person name="Winckler T."/>
            <person name="Tanaka Y."/>
            <person name="Shaulsky G."/>
            <person name="Schleicher M."/>
            <person name="Weinstock G."/>
            <person name="Rosenthal A."/>
            <person name="Cox E.C."/>
            <person name="Chisholm R.L."/>
            <person name="Gibbs R."/>
            <person name="Loomis W.F."/>
            <person name="Platzer M."/>
            <person name="Kay R.R."/>
            <person name="Williams J."/>
            <person name="Dear P.H."/>
            <person name="Noegel A.A."/>
            <person name="Barrell B."/>
            <person name="Kuspa A."/>
        </authorList>
    </citation>
    <scope>NUCLEOTIDE SEQUENCE [LARGE SCALE GENOMIC DNA]</scope>
    <source>
        <strain evidence="2 3">AX4</strain>
    </source>
</reference>
<feature type="transmembrane region" description="Helical" evidence="1">
    <location>
        <begin position="94"/>
        <end position="113"/>
    </location>
</feature>
<feature type="transmembrane region" description="Helical" evidence="1">
    <location>
        <begin position="61"/>
        <end position="82"/>
    </location>
</feature>
<dbReference type="Proteomes" id="UP000002195">
    <property type="component" value="Unassembled WGS sequence"/>
</dbReference>
<keyword evidence="1" id="KW-1133">Transmembrane helix</keyword>
<dbReference type="InParanoid" id="Q551Q4"/>
<evidence type="ECO:0000313" key="2">
    <source>
        <dbReference type="EMBL" id="EAL69227.1"/>
    </source>
</evidence>
<sequence length="1180" mass="140241">MKIISNIPISSTSIFEDSEKIVPSVDTSVDVLWYLQYQKLIPFEFNDTQTSFYCTKEYTTVITYNFSFFIFFFFFFFFFFFSIFQHLRERTIKIAQATFFSFFYLFFFFFFFFSKNPQTTNNNKLFWKVFKNLYLLNNILKNKCCHKSKKFKTITSIGSMLKHKQYQLLIYKLKVNENLYLKSAYENDKIMNQIKDIEVFKEIYSLLLFKGYRDVKNLFDTIWGIKSVDLFDIHLKYHPEELQTYIPSMIKSIFRLNHPKLLMRVLDYYEQYLNDNKPFTLTKIERNYFIMDCISCNGFEDLDNHEEIKEKIKIILNIPISTTSIFRDLCDLEIFSRTDTNVNVRFNNIRTSFYYPAENLGHNIKIPHKPLLPKFEKIRESVRHKDMVSSFCYGFDKCIKEHIEDVKGELEYISTSINSVLLYFKLYYCNYYYGGKSKSIPTSIQTQIDIIIQNNKHRRCTLYQSIKQLFQLLINETESIVLYACYLKEYNEPIDNIEPDEEMIIVLLYFMTKTYNTNILKFLLKKHIKINLKKSELASISRSFLNILFKDNQINKNNINKFNKIYISQKSIIIENIDERLLNNIKSKKEQEDIALGDKQLNSILCSKSSSKWKEITSNLIDNDKIVTIKDKETIDWLSDIETGGGCSILNIRNALHSKLKQMKLDFSTSELLEYARIKFKQVIPILDSNKELCNIHILRTHDDIVSLINRLNQSNFNDNENLFKYYMIQLIQFGSRNSIKYLRLICDSTDEFYSGYDGLGGLVVSIFDYKVIKFFTNSYSYNADVSEDSLGYYQNEEFNKYKIPTQQTCQIINLTKIKVKVNLFQYETSNLFQTFIKLLNFEGVQFILDNLNGKHLELNTEPFQDGFHDRIYTCKYLYKDLIEMIQFLIDKFKDGQLSLSNLSLILNYLFLKLIRVNNLTIDQIKTAHQLISNYIKIDSSKHTSYYYLKTLSPIIESCITIIKDPANGFKKGTPFCGYNIDASVYTFKNIFKNRNNNDLNQFIDSTIIDIVKDGFNMEIFSKMLYNNNNNPRINLFLHYFEMELEKRKTNEIKKPFLDYKLLKLIIKTFDLESFIKLDNLLQKYEIYLRRDIHNVVNGEQEDANDDGEHVNSITKQLDEYGKPLSTNMVEWFGTIIYKDYSDYQDIINHLFNKYKHQLEPYIYYYKLKLLNQNLVKTIS</sequence>
<dbReference type="FunCoup" id="Q551Q4">
    <property type="interactions" value="7"/>
</dbReference>
<accession>Q551Q4</accession>
<keyword evidence="3" id="KW-1185">Reference proteome</keyword>
<protein>
    <submittedName>
        <fullName evidence="2">Uncharacterized protein</fullName>
    </submittedName>
</protein>
<keyword evidence="1" id="KW-0812">Transmembrane</keyword>
<dbReference type="RefSeq" id="XP_643102.1">
    <property type="nucleotide sequence ID" value="XM_638010.1"/>
</dbReference>
<dbReference type="PANTHER" id="PTHR31550">
    <property type="entry name" value="ANKYRIN REPEAT PROTEIN-RELATED-RELATED"/>
    <property type="match status" value="1"/>
</dbReference>
<comment type="caution">
    <text evidence="2">The sequence shown here is derived from an EMBL/GenBank/DDBJ whole genome shotgun (WGS) entry which is preliminary data.</text>
</comment>
<name>Q551Q4_DICDI</name>
<dbReference type="VEuPathDB" id="AmoebaDB:DDB_G0276547"/>
<proteinExistence type="predicted"/>
<evidence type="ECO:0000256" key="1">
    <source>
        <dbReference type="SAM" id="Phobius"/>
    </source>
</evidence>